<dbReference type="GO" id="GO:0006281">
    <property type="term" value="P:DNA repair"/>
    <property type="evidence" value="ECO:0007669"/>
    <property type="project" value="InterPro"/>
</dbReference>
<dbReference type="InterPro" id="IPR036775">
    <property type="entry name" value="DNA_pol_Y-fam_lit_finger_sf"/>
</dbReference>
<dbReference type="AlphaFoldDB" id="A0A7C1SPK7"/>
<gene>
    <name evidence="2" type="ORF">ENI09_01745</name>
</gene>
<dbReference type="SUPFAM" id="SSF100879">
    <property type="entry name" value="Lesion bypass DNA polymerase (Y-family), little finger domain"/>
    <property type="match status" value="1"/>
</dbReference>
<reference evidence="2" key="1">
    <citation type="journal article" date="2020" name="mSystems">
        <title>Genome- and Community-Level Interaction Insights into Carbon Utilization and Element Cycling Functions of Hydrothermarchaeota in Hydrothermal Sediment.</title>
        <authorList>
            <person name="Zhou Z."/>
            <person name="Liu Y."/>
            <person name="Xu W."/>
            <person name="Pan J."/>
            <person name="Luo Z.H."/>
            <person name="Li M."/>
        </authorList>
    </citation>
    <scope>NUCLEOTIDE SEQUENCE [LARGE SCALE GENOMIC DNA]</scope>
    <source>
        <strain evidence="2">HyVt-365</strain>
    </source>
</reference>
<proteinExistence type="predicted"/>
<dbReference type="Proteomes" id="UP000885744">
    <property type="component" value="Unassembled WGS sequence"/>
</dbReference>
<dbReference type="Gene3D" id="3.30.1490.100">
    <property type="entry name" value="DNA polymerase, Y-family, little finger domain"/>
    <property type="match status" value="1"/>
</dbReference>
<dbReference type="EMBL" id="DRHH01000074">
    <property type="protein sequence ID" value="HEB14112.1"/>
    <property type="molecule type" value="Genomic_DNA"/>
</dbReference>
<evidence type="ECO:0000313" key="2">
    <source>
        <dbReference type="EMBL" id="HEB14112.1"/>
    </source>
</evidence>
<comment type="caution">
    <text evidence="2">The sequence shown here is derived from an EMBL/GenBank/DDBJ whole genome shotgun (WGS) entry which is preliminary data.</text>
</comment>
<accession>A0A7C1SPK7</accession>
<evidence type="ECO:0000259" key="1">
    <source>
        <dbReference type="Pfam" id="PF11799"/>
    </source>
</evidence>
<name>A0A7C1SPK7_UNCKA</name>
<dbReference type="Pfam" id="PF11799">
    <property type="entry name" value="IMS_C"/>
    <property type="match status" value="1"/>
</dbReference>
<organism evidence="2">
    <name type="scientific">candidate division WWE3 bacterium</name>
    <dbReference type="NCBI Taxonomy" id="2053526"/>
    <lineage>
        <taxon>Bacteria</taxon>
        <taxon>Katanobacteria</taxon>
    </lineage>
</organism>
<dbReference type="GO" id="GO:0003684">
    <property type="term" value="F:damaged DNA binding"/>
    <property type="evidence" value="ECO:0007669"/>
    <property type="project" value="InterPro"/>
</dbReference>
<protein>
    <recommendedName>
        <fullName evidence="1">DNA polymerase Y-family little finger domain-containing protein</fullName>
    </recommendedName>
</protein>
<feature type="domain" description="DNA polymerase Y-family little finger" evidence="1">
    <location>
        <begin position="6"/>
        <end position="91"/>
    </location>
</feature>
<dbReference type="InterPro" id="IPR017961">
    <property type="entry name" value="DNA_pol_Y-fam_little_finger"/>
</dbReference>
<sequence length="92" mass="10790">SGTVFERLEGICKRVIQRFHTSDFRNYKTVVVTVRFADFETKTRTRTLKRPASSLDTLKQETMKMILPFLDKRENPKGKMIRLIGVRVEKLS</sequence>
<feature type="non-terminal residue" evidence="2">
    <location>
        <position position="1"/>
    </location>
</feature>